<dbReference type="PANTHER" id="PTHR46791:SF5">
    <property type="entry name" value="CLR5 DOMAIN-CONTAINING PROTEIN-RELATED"/>
    <property type="match status" value="1"/>
</dbReference>
<organism evidence="3 4">
    <name type="scientific">Marasmius crinis-equi</name>
    <dbReference type="NCBI Taxonomy" id="585013"/>
    <lineage>
        <taxon>Eukaryota</taxon>
        <taxon>Fungi</taxon>
        <taxon>Dikarya</taxon>
        <taxon>Basidiomycota</taxon>
        <taxon>Agaricomycotina</taxon>
        <taxon>Agaricomycetes</taxon>
        <taxon>Agaricomycetidae</taxon>
        <taxon>Agaricales</taxon>
        <taxon>Marasmiineae</taxon>
        <taxon>Marasmiaceae</taxon>
        <taxon>Marasmius</taxon>
    </lineage>
</organism>
<keyword evidence="4" id="KW-1185">Reference proteome</keyword>
<evidence type="ECO:0000259" key="2">
    <source>
        <dbReference type="Pfam" id="PF24764"/>
    </source>
</evidence>
<feature type="compositionally biased region" description="Low complexity" evidence="1">
    <location>
        <begin position="172"/>
        <end position="186"/>
    </location>
</feature>
<dbReference type="EMBL" id="JBAHYK010000051">
    <property type="protein sequence ID" value="KAL0579675.1"/>
    <property type="molecule type" value="Genomic_DNA"/>
</dbReference>
<proteinExistence type="predicted"/>
<feature type="region of interest" description="Disordered" evidence="1">
    <location>
        <begin position="160"/>
        <end position="217"/>
    </location>
</feature>
<evidence type="ECO:0000256" key="1">
    <source>
        <dbReference type="SAM" id="MobiDB-lite"/>
    </source>
</evidence>
<feature type="compositionally biased region" description="Polar residues" evidence="1">
    <location>
        <begin position="201"/>
        <end position="217"/>
    </location>
</feature>
<gene>
    <name evidence="3" type="ORF">V5O48_002305</name>
</gene>
<reference evidence="3 4" key="1">
    <citation type="submission" date="2024-02" db="EMBL/GenBank/DDBJ databases">
        <title>A draft genome for the cacao thread blight pathogen Marasmius crinis-equi.</title>
        <authorList>
            <person name="Cohen S.P."/>
            <person name="Baruah I.K."/>
            <person name="Amoako-Attah I."/>
            <person name="Bukari Y."/>
            <person name="Meinhardt L.W."/>
            <person name="Bailey B.A."/>
        </authorList>
    </citation>
    <scope>NUCLEOTIDE SEQUENCE [LARGE SCALE GENOMIC DNA]</scope>
    <source>
        <strain evidence="3 4">GH-76</strain>
    </source>
</reference>
<dbReference type="Proteomes" id="UP001465976">
    <property type="component" value="Unassembled WGS sequence"/>
</dbReference>
<feature type="domain" description="Integrase core" evidence="2">
    <location>
        <begin position="277"/>
        <end position="426"/>
    </location>
</feature>
<evidence type="ECO:0000313" key="3">
    <source>
        <dbReference type="EMBL" id="KAL0579675.1"/>
    </source>
</evidence>
<dbReference type="Pfam" id="PF24764">
    <property type="entry name" value="rva_4"/>
    <property type="match status" value="1"/>
</dbReference>
<accession>A0ABR3FVW6</accession>
<sequence>MLEEQEEQERAKLLAGFREAFHKFHDLLQSQIAVGQENRDVYLLHLLGRDLQEFLDIIKEFPDVFEDQEFRTLINNLQTMILDTRVLYDAEVESTHHGRPTIVETVATGEPGRPRIHINPDFLQWAYTQRSTTGISHFLGVGRTTVRQALLDLGIAQPGRTPFRYHDDEVPSDPSSSSSSPGAPDASDTHLDVGIDDSDQSEQNQQTAGPSGSHSYLSTITDDNLDEMIKNLRSHYPKAGIKVLDGMLRRLGHIVTHRRIRQSLIRIDPVTRVFERIRIRRPLKASNNNRAITVLLLFLIAVAKWGVPSRLRGDHGSENLWVAAYMEHCRGEGRGSYIWGRSVHNVRIERLWVDVKVGVTSKWKEWFSDLEIRHGMDINNLSHVWLLQFVFLPIINAELTFWAESWNKHKITMRTGPNHSPEDMFGFDMFIHGVRGDDPASFAMSDEELEVFGVDWEGLDDDVLLEALRKNYETDGATSWIGQRGPPSSGDLSEVKVEPPPCLLSDMQVEYLQNSIPPLQQSSQEAVVQLWLRALTVARSLNPGAF</sequence>
<protein>
    <recommendedName>
        <fullName evidence="2">Integrase core domain-containing protein</fullName>
    </recommendedName>
</protein>
<name>A0ABR3FVW6_9AGAR</name>
<evidence type="ECO:0000313" key="4">
    <source>
        <dbReference type="Proteomes" id="UP001465976"/>
    </source>
</evidence>
<dbReference type="InterPro" id="IPR058913">
    <property type="entry name" value="Integrase_dom_put"/>
</dbReference>
<dbReference type="PANTHER" id="PTHR46791">
    <property type="entry name" value="EXPRESSED PROTEIN"/>
    <property type="match status" value="1"/>
</dbReference>
<comment type="caution">
    <text evidence="3">The sequence shown here is derived from an EMBL/GenBank/DDBJ whole genome shotgun (WGS) entry which is preliminary data.</text>
</comment>